<feature type="region of interest" description="Disordered" evidence="1">
    <location>
        <begin position="350"/>
        <end position="376"/>
    </location>
</feature>
<sequence length="744" mass="81821">MKLTASLLLLSSIFLPHTILAQNSDAEVTVSWEQSGTCAYFFEKPGAWKSLAQTCIKYCGTQPDGHGYSECDHTPYKDLNLPDGVSQSTIMRDESGDVFIPCRCKCSNTDVEGITDAILDVVIEALSHLDEIICGVFMTAMVTIVEVGIMAVPGGAESTAAARAVQGVKSFTENALDVADSMGNWVGKICGIEDPNWPNSLFDLLLHAPDSYATSVGCKKKNKADCKGVDPVPDKPRSKGIDGPATKKSDLVSSVPQADPTNADKPPLTSNTIPSVSTNTTKQVPTVSTNVGLSSVSNNSPSASTSIDQPAASTKPTASVDPTASTSIDSSVTTSALVSSSSTDNCALGTATQNGSSCEPTTPCEIANPERGSNEAGLEDIIDLTKDINDILRIRGTDGHRSPRSLHRLSKRDKKRGKPCSESSNTVYKDWTLTSDEYPSNGKLGATVDSWGYKKANNLCEYDWLDGKTMITGNTYDSEHVMEWQIVTDFFRKMQAKGGLNYDHPDPNQAGAKTDFCTYWIESWTLDTTQSFSVNKSDPLLPWAHIASAYPSTQNHKDEMVRLQRNINQQAKAGLFTDTTPYIWDEIKMNQRVKSNRDKVLELMRLLLGARIYLVDPRVIAIFKNQKERMGKILDQLDTEMETHTRSTTQTSIDPVTGAVTTKTVSYTPWKKQNLLTEWNTYMDIKWVDATAKHKKVMDKFTKALAEQHCRLQAMKTANDKKFCERLDKLKIAYRKVKAFSKPW</sequence>
<evidence type="ECO:0000256" key="1">
    <source>
        <dbReference type="SAM" id="MobiDB-lite"/>
    </source>
</evidence>
<protein>
    <submittedName>
        <fullName evidence="3">Uncharacterized protein</fullName>
    </submittedName>
</protein>
<feature type="compositionally biased region" description="Low complexity" evidence="1">
    <location>
        <begin position="286"/>
        <end position="306"/>
    </location>
</feature>
<accession>A0AAN6RCM6</accession>
<keyword evidence="2" id="KW-0732">Signal</keyword>
<evidence type="ECO:0000313" key="3">
    <source>
        <dbReference type="EMBL" id="KAK3197698.1"/>
    </source>
</evidence>
<evidence type="ECO:0000256" key="2">
    <source>
        <dbReference type="SAM" id="SignalP"/>
    </source>
</evidence>
<feature type="compositionally biased region" description="Polar residues" evidence="1">
    <location>
        <begin position="307"/>
        <end position="329"/>
    </location>
</feature>
<name>A0AAN6RCM6_9PLEO</name>
<feature type="compositionally biased region" description="Polar residues" evidence="1">
    <location>
        <begin position="268"/>
        <end position="285"/>
    </location>
</feature>
<feature type="compositionally biased region" description="Polar residues" evidence="1">
    <location>
        <begin position="350"/>
        <end position="360"/>
    </location>
</feature>
<feature type="compositionally biased region" description="Basic and acidic residues" evidence="1">
    <location>
        <begin position="223"/>
        <end position="250"/>
    </location>
</feature>
<feature type="region of interest" description="Disordered" evidence="1">
    <location>
        <begin position="395"/>
        <end position="424"/>
    </location>
</feature>
<dbReference type="Proteomes" id="UP001280581">
    <property type="component" value="Unassembled WGS sequence"/>
</dbReference>
<proteinExistence type="predicted"/>
<dbReference type="EMBL" id="WVTA01000018">
    <property type="protein sequence ID" value="KAK3197698.1"/>
    <property type="molecule type" value="Genomic_DNA"/>
</dbReference>
<feature type="signal peptide" evidence="2">
    <location>
        <begin position="1"/>
        <end position="21"/>
    </location>
</feature>
<feature type="compositionally biased region" description="Basic residues" evidence="1">
    <location>
        <begin position="402"/>
        <end position="418"/>
    </location>
</feature>
<keyword evidence="4" id="KW-1185">Reference proteome</keyword>
<organism evidence="3 4">
    <name type="scientific">Pseudopithomyces chartarum</name>
    <dbReference type="NCBI Taxonomy" id="1892770"/>
    <lineage>
        <taxon>Eukaryota</taxon>
        <taxon>Fungi</taxon>
        <taxon>Dikarya</taxon>
        <taxon>Ascomycota</taxon>
        <taxon>Pezizomycotina</taxon>
        <taxon>Dothideomycetes</taxon>
        <taxon>Pleosporomycetidae</taxon>
        <taxon>Pleosporales</taxon>
        <taxon>Massarineae</taxon>
        <taxon>Didymosphaeriaceae</taxon>
        <taxon>Pseudopithomyces</taxon>
    </lineage>
</organism>
<feature type="compositionally biased region" description="Polar residues" evidence="1">
    <location>
        <begin position="251"/>
        <end position="260"/>
    </location>
</feature>
<evidence type="ECO:0000313" key="4">
    <source>
        <dbReference type="Proteomes" id="UP001280581"/>
    </source>
</evidence>
<gene>
    <name evidence="3" type="ORF">GRF29_216g959198</name>
</gene>
<feature type="chain" id="PRO_5042823600" evidence="2">
    <location>
        <begin position="22"/>
        <end position="744"/>
    </location>
</feature>
<dbReference type="AlphaFoldDB" id="A0AAN6RCM6"/>
<reference evidence="3 4" key="1">
    <citation type="submission" date="2021-02" db="EMBL/GenBank/DDBJ databases">
        <title>Genome assembly of Pseudopithomyces chartarum.</title>
        <authorList>
            <person name="Jauregui R."/>
            <person name="Singh J."/>
            <person name="Voisey C."/>
        </authorList>
    </citation>
    <scope>NUCLEOTIDE SEQUENCE [LARGE SCALE GENOMIC DNA]</scope>
    <source>
        <strain evidence="3 4">AGR01</strain>
    </source>
</reference>
<feature type="region of interest" description="Disordered" evidence="1">
    <location>
        <begin position="222"/>
        <end position="332"/>
    </location>
</feature>
<comment type="caution">
    <text evidence="3">The sequence shown here is derived from an EMBL/GenBank/DDBJ whole genome shotgun (WGS) entry which is preliminary data.</text>
</comment>